<dbReference type="RefSeq" id="WP_094947634.1">
    <property type="nucleotide sequence ID" value="NZ_JBMHIA010000027.1"/>
</dbReference>
<feature type="domain" description="Methyltransferase small" evidence="5">
    <location>
        <begin position="146"/>
        <end position="229"/>
    </location>
</feature>
<dbReference type="EMBL" id="NLFK01000013">
    <property type="protein sequence ID" value="OZN24142.1"/>
    <property type="molecule type" value="Genomic_DNA"/>
</dbReference>
<protein>
    <recommendedName>
        <fullName evidence="4">Ribosomal protein uL3 glutamine methyltransferase</fullName>
        <shortName evidence="4">uL3 MTase</shortName>
        <ecNumber evidence="4">2.1.1.298</ecNumber>
    </recommendedName>
    <alternativeName>
        <fullName evidence="4">N5-glutamine methyltransferase PrmB</fullName>
    </alternativeName>
</protein>
<dbReference type="HAMAP" id="MF_02125">
    <property type="entry name" value="L3_methyltr_PrmB"/>
    <property type="match status" value="1"/>
</dbReference>
<dbReference type="EMBL" id="UFSB01000001">
    <property type="protein sequence ID" value="SUU34926.1"/>
    <property type="molecule type" value="Genomic_DNA"/>
</dbReference>
<gene>
    <name evidence="4 7" type="primary">prmB</name>
    <name evidence="6" type="ORF">CFY87_10635</name>
    <name evidence="7" type="ORF">NCTC10851_00644</name>
</gene>
<dbReference type="Gene3D" id="3.40.50.150">
    <property type="entry name" value="Vaccinia Virus protein VP39"/>
    <property type="match status" value="1"/>
</dbReference>
<keyword evidence="6" id="KW-0689">Ribosomal protein</keyword>
<dbReference type="EC" id="2.1.1.298" evidence="4"/>
<evidence type="ECO:0000313" key="6">
    <source>
        <dbReference type="EMBL" id="OZN24142.1"/>
    </source>
</evidence>
<dbReference type="Gene3D" id="1.10.8.10">
    <property type="entry name" value="DNA helicase RuvA subunit, C-terminal domain"/>
    <property type="match status" value="1"/>
</dbReference>
<evidence type="ECO:0000256" key="4">
    <source>
        <dbReference type="HAMAP-Rule" id="MF_02125"/>
    </source>
</evidence>
<dbReference type="GO" id="GO:0036009">
    <property type="term" value="F:protein-glutamine N-methyltransferase activity"/>
    <property type="evidence" value="ECO:0007669"/>
    <property type="project" value="UniProtKB-UniRule"/>
</dbReference>
<evidence type="ECO:0000259" key="5">
    <source>
        <dbReference type="Pfam" id="PF05175"/>
    </source>
</evidence>
<dbReference type="GO" id="GO:0005829">
    <property type="term" value="C:cytosol"/>
    <property type="evidence" value="ECO:0007669"/>
    <property type="project" value="TreeGrafter"/>
</dbReference>
<dbReference type="InterPro" id="IPR002052">
    <property type="entry name" value="DNA_methylase_N6_adenine_CS"/>
</dbReference>
<dbReference type="InterPro" id="IPR017127">
    <property type="entry name" value="Ribosome_uL3_MTase"/>
</dbReference>
<dbReference type="PANTHER" id="PTHR47806">
    <property type="entry name" value="50S RIBOSOMAL PROTEIN L3 GLUTAMINE METHYLTRANSFERASE"/>
    <property type="match status" value="1"/>
</dbReference>
<dbReference type="PIRSF" id="PIRSF037167">
    <property type="entry name" value="Mtase_YfcB_prd"/>
    <property type="match status" value="1"/>
</dbReference>
<dbReference type="CDD" id="cd02440">
    <property type="entry name" value="AdoMet_MTases"/>
    <property type="match status" value="1"/>
</dbReference>
<name>A0A263HAV7_9PAST</name>
<dbReference type="OrthoDB" id="9800643at2"/>
<dbReference type="Pfam" id="PF05175">
    <property type="entry name" value="MTS"/>
    <property type="match status" value="1"/>
</dbReference>
<dbReference type="FunCoup" id="A0A263HAV7">
    <property type="interactions" value="186"/>
</dbReference>
<evidence type="ECO:0000256" key="1">
    <source>
        <dbReference type="ARBA" id="ARBA00022603"/>
    </source>
</evidence>
<dbReference type="Proteomes" id="UP000254507">
    <property type="component" value="Unassembled WGS sequence"/>
</dbReference>
<dbReference type="InterPro" id="IPR007848">
    <property type="entry name" value="Small_mtfrase_dom"/>
</dbReference>
<dbReference type="InParanoid" id="A0A263HAV7"/>
<dbReference type="InterPro" id="IPR029063">
    <property type="entry name" value="SAM-dependent_MTases_sf"/>
</dbReference>
<reference evidence="7 9" key="2">
    <citation type="submission" date="2018-06" db="EMBL/GenBank/DDBJ databases">
        <authorList>
            <consortium name="Pathogen Informatics"/>
            <person name="Doyle S."/>
        </authorList>
    </citation>
    <scope>NUCLEOTIDE SEQUENCE [LARGE SCALE GENOMIC DNA]</scope>
    <source>
        <strain evidence="7 9">NCTC10851</strain>
    </source>
</reference>
<evidence type="ECO:0000256" key="3">
    <source>
        <dbReference type="ARBA" id="ARBA00022691"/>
    </source>
</evidence>
<evidence type="ECO:0000313" key="9">
    <source>
        <dbReference type="Proteomes" id="UP000254507"/>
    </source>
</evidence>
<dbReference type="PANTHER" id="PTHR47806:SF1">
    <property type="entry name" value="RIBOSOMAL PROTEIN UL3 GLUTAMINE METHYLTRANSFERASE"/>
    <property type="match status" value="1"/>
</dbReference>
<dbReference type="PROSITE" id="PS00092">
    <property type="entry name" value="N6_MTASE"/>
    <property type="match status" value="1"/>
</dbReference>
<keyword evidence="3 4" id="KW-0949">S-adenosyl-L-methionine</keyword>
<proteinExistence type="inferred from homology"/>
<dbReference type="GO" id="GO:0032259">
    <property type="term" value="P:methylation"/>
    <property type="evidence" value="ECO:0007669"/>
    <property type="project" value="UniProtKB-KW"/>
</dbReference>
<keyword evidence="8" id="KW-1185">Reference proteome</keyword>
<keyword evidence="1 4" id="KW-0489">Methyltransferase</keyword>
<sequence>MNTHFHLDPDNDIIDPQLLASQITQDLHSIQDYLRWTLSMFNRAEIYYGHGYDNGWDEAQQLVFSALQLPPDFPVAFYPSRLTQTEKETIIELVTQRINQRIPVAYLTNSAWFCGLEFYVDERVIIPRSPISALIQEKFAGLLTQSPTRILDMCTGSGCIAIACAEQFPQAEVDAVDLSVDALNVAEINIERYQLAHRVIPIQSDLFRQLPQDHYDLIVTNPPYVDAEDLAEMPEEFHHEPEIALGSGADGLYATKQILLYAADYLNDNGVLVCEVGNSMVHLVEQLPTVPFRWVELKNGGLGVFALTKAELLQSQAEIKRLVEQA</sequence>
<reference evidence="6 8" key="1">
    <citation type="submission" date="2017-07" db="EMBL/GenBank/DDBJ databases">
        <title>Virulence factors identified in Actinobacillus seminis.</title>
        <authorList>
            <person name="Negrete-Abascal E."/>
            <person name="Vaca-Pacheco S."/>
            <person name="Montes-Garcia F."/>
            <person name="Leyto-Gil A.M."/>
            <person name="Fragoso-Garcia E."/>
            <person name="Carvente-Garcia R."/>
            <person name="Perez-Agueros S."/>
            <person name="Castelan-Sanchez H.G."/>
            <person name="Garcia-Molina A."/>
            <person name="Villamar T.E."/>
            <person name="Vazquez-Cruz C."/>
        </authorList>
    </citation>
    <scope>NUCLEOTIDE SEQUENCE [LARGE SCALE GENOMIC DNA]</scope>
    <source>
        <strain evidence="6 8">ATCC 15768</strain>
    </source>
</reference>
<evidence type="ECO:0000313" key="8">
    <source>
        <dbReference type="Proteomes" id="UP000215738"/>
    </source>
</evidence>
<keyword evidence="2 4" id="KW-0808">Transferase</keyword>
<dbReference type="GO" id="GO:0005840">
    <property type="term" value="C:ribosome"/>
    <property type="evidence" value="ECO:0007669"/>
    <property type="project" value="UniProtKB-KW"/>
</dbReference>
<evidence type="ECO:0000313" key="7">
    <source>
        <dbReference type="EMBL" id="SUU34926.1"/>
    </source>
</evidence>
<dbReference type="AlphaFoldDB" id="A0A263HAV7"/>
<dbReference type="GO" id="GO:0003676">
    <property type="term" value="F:nucleic acid binding"/>
    <property type="evidence" value="ECO:0007669"/>
    <property type="project" value="InterPro"/>
</dbReference>
<accession>A0A263HAV7</accession>
<keyword evidence="6" id="KW-0687">Ribonucleoprotein</keyword>
<dbReference type="Proteomes" id="UP000215738">
    <property type="component" value="Unassembled WGS sequence"/>
</dbReference>
<organism evidence="7 9">
    <name type="scientific">Actinobacillus seminis</name>
    <dbReference type="NCBI Taxonomy" id="722"/>
    <lineage>
        <taxon>Bacteria</taxon>
        <taxon>Pseudomonadati</taxon>
        <taxon>Pseudomonadota</taxon>
        <taxon>Gammaproteobacteria</taxon>
        <taxon>Pasteurellales</taxon>
        <taxon>Pasteurellaceae</taxon>
        <taxon>Actinobacillus</taxon>
    </lineage>
</organism>
<dbReference type="FunFam" id="3.40.50.150:FF:000042">
    <property type="entry name" value="50S ribosomal protein L3 glutamine methyltransferase"/>
    <property type="match status" value="1"/>
</dbReference>
<evidence type="ECO:0000256" key="2">
    <source>
        <dbReference type="ARBA" id="ARBA00022679"/>
    </source>
</evidence>
<comment type="catalytic activity">
    <reaction evidence="4">
        <text>L-glutaminyl-[ribosomal protein uL3] + S-adenosyl-L-methionine = N(5)-methyl-L-glutaminyl-[ribosomal protein uL3] + S-adenosyl-L-homocysteine + H(+)</text>
        <dbReference type="Rhea" id="RHEA:45020"/>
        <dbReference type="Rhea" id="RHEA-COMP:11063"/>
        <dbReference type="Rhea" id="RHEA-COMP:11064"/>
        <dbReference type="ChEBI" id="CHEBI:15378"/>
        <dbReference type="ChEBI" id="CHEBI:30011"/>
        <dbReference type="ChEBI" id="CHEBI:57856"/>
        <dbReference type="ChEBI" id="CHEBI:59789"/>
        <dbReference type="ChEBI" id="CHEBI:61891"/>
        <dbReference type="EC" id="2.1.1.298"/>
    </reaction>
</comment>
<comment type="function">
    <text evidence="4">Methylates ribosomal protein uL3 on a specific glutamine residue.</text>
</comment>
<dbReference type="InterPro" id="IPR004556">
    <property type="entry name" value="HemK-like"/>
</dbReference>
<dbReference type="SUPFAM" id="SSF53335">
    <property type="entry name" value="S-adenosyl-L-methionine-dependent methyltransferases"/>
    <property type="match status" value="1"/>
</dbReference>
<dbReference type="NCBIfam" id="TIGR03533">
    <property type="entry name" value="L3_gln_methyl"/>
    <property type="match status" value="1"/>
</dbReference>
<comment type="similarity">
    <text evidence="4">Belongs to the protein N5-glutamine methyltransferase family. PrmB subfamily.</text>
</comment>
<dbReference type="NCBIfam" id="TIGR00536">
    <property type="entry name" value="hemK_fam"/>
    <property type="match status" value="1"/>
</dbReference>